<dbReference type="GeneID" id="63840772"/>
<dbReference type="EMBL" id="MU032349">
    <property type="protein sequence ID" value="KAF3763988.1"/>
    <property type="molecule type" value="Genomic_DNA"/>
</dbReference>
<dbReference type="RefSeq" id="XP_040774949.1">
    <property type="nucleotide sequence ID" value="XM_040923643.1"/>
</dbReference>
<evidence type="ECO:0000313" key="2">
    <source>
        <dbReference type="Proteomes" id="UP000803844"/>
    </source>
</evidence>
<comment type="caution">
    <text evidence="1">The sequence shown here is derived from an EMBL/GenBank/DDBJ whole genome shotgun (WGS) entry which is preliminary data.</text>
</comment>
<keyword evidence="2" id="KW-1185">Reference proteome</keyword>
<reference evidence="1" key="1">
    <citation type="journal article" date="2020" name="Phytopathology">
        <title>Genome sequence of the chestnut blight fungus Cryphonectria parasitica EP155: A fundamental resource for an archetypical invasive plant pathogen.</title>
        <authorList>
            <person name="Crouch J.A."/>
            <person name="Dawe A."/>
            <person name="Aerts A."/>
            <person name="Barry K."/>
            <person name="Churchill A.C.L."/>
            <person name="Grimwood J."/>
            <person name="Hillman B."/>
            <person name="Milgroom M.G."/>
            <person name="Pangilinan J."/>
            <person name="Smith M."/>
            <person name="Salamov A."/>
            <person name="Schmutz J."/>
            <person name="Yadav J."/>
            <person name="Grigoriev I.V."/>
            <person name="Nuss D."/>
        </authorList>
    </citation>
    <scope>NUCLEOTIDE SEQUENCE</scope>
    <source>
        <strain evidence="1">EP155</strain>
    </source>
</reference>
<protein>
    <submittedName>
        <fullName evidence="1">Uncharacterized protein</fullName>
    </submittedName>
</protein>
<feature type="non-terminal residue" evidence="1">
    <location>
        <position position="79"/>
    </location>
</feature>
<name>A0A9P4XZY6_CRYP1</name>
<accession>A0A9P4XZY6</accession>
<dbReference type="OrthoDB" id="4561491at2759"/>
<evidence type="ECO:0000313" key="1">
    <source>
        <dbReference type="EMBL" id="KAF3763988.1"/>
    </source>
</evidence>
<dbReference type="Proteomes" id="UP000803844">
    <property type="component" value="Unassembled WGS sequence"/>
</dbReference>
<proteinExistence type="predicted"/>
<gene>
    <name evidence="1" type="ORF">M406DRAFT_357309</name>
</gene>
<dbReference type="AlphaFoldDB" id="A0A9P4XZY6"/>
<sequence length="79" mass="9095">MAADRGSRRCKAPDCGEKSVHETVSDKKIYSMYCQNHTCMAPRNQHHPFCINHRNPHNRYCAFHGKCRAHGCTQLAPRQ</sequence>
<organism evidence="1 2">
    <name type="scientific">Cryphonectria parasitica (strain ATCC 38755 / EP155)</name>
    <dbReference type="NCBI Taxonomy" id="660469"/>
    <lineage>
        <taxon>Eukaryota</taxon>
        <taxon>Fungi</taxon>
        <taxon>Dikarya</taxon>
        <taxon>Ascomycota</taxon>
        <taxon>Pezizomycotina</taxon>
        <taxon>Sordariomycetes</taxon>
        <taxon>Sordariomycetidae</taxon>
        <taxon>Diaporthales</taxon>
        <taxon>Cryphonectriaceae</taxon>
        <taxon>Cryphonectria-Endothia species complex</taxon>
        <taxon>Cryphonectria</taxon>
    </lineage>
</organism>